<evidence type="ECO:0008006" key="6">
    <source>
        <dbReference type="Google" id="ProtNLM"/>
    </source>
</evidence>
<feature type="transmembrane region" description="Helical" evidence="2">
    <location>
        <begin position="123"/>
        <end position="146"/>
    </location>
</feature>
<protein>
    <recommendedName>
        <fullName evidence="6">DUF998 domain-containing protein</fullName>
    </recommendedName>
</protein>
<keyword evidence="2" id="KW-1133">Transmembrane helix</keyword>
<keyword evidence="3" id="KW-0732">Signal</keyword>
<feature type="signal peptide" evidence="3">
    <location>
        <begin position="1"/>
        <end position="17"/>
    </location>
</feature>
<feature type="compositionally biased region" description="Low complexity" evidence="1">
    <location>
        <begin position="227"/>
        <end position="248"/>
    </location>
</feature>
<feature type="region of interest" description="Disordered" evidence="1">
    <location>
        <begin position="217"/>
        <end position="262"/>
    </location>
</feature>
<name>A0A3E0VBF4_9MICO</name>
<evidence type="ECO:0000313" key="5">
    <source>
        <dbReference type="Proteomes" id="UP000256709"/>
    </source>
</evidence>
<dbReference type="RefSeq" id="WP_116284333.1">
    <property type="nucleotide sequence ID" value="NZ_NBXA01000028.1"/>
</dbReference>
<dbReference type="AlphaFoldDB" id="A0A3E0VBF4"/>
<sequence>MTLSVLLLAAGALQAVAATIRWAPCIRDLGGMECALIQNHTFDYKIVSQPFEAIPVAVPLAGISSLLLAAFWFFGARSLPALQSRSASVTRIFCIGAAAVFALVGVSQLLAAASGSAFGVAGYAVGLVVWFAATAVPITASALLIATSTGVRVRIAWGVPLLATLAGDQLVEYVLLEPINPSYDSPPGVGYPGAVGLVLAGIAFAVAAYTAARSRTAAPAPAPGPADPASGPRDPAIAPAIDPADPAAGQPRPAQSLSNPFS</sequence>
<evidence type="ECO:0000256" key="3">
    <source>
        <dbReference type="SAM" id="SignalP"/>
    </source>
</evidence>
<keyword evidence="2" id="KW-0472">Membrane</keyword>
<feature type="transmembrane region" description="Helical" evidence="2">
    <location>
        <begin position="191"/>
        <end position="212"/>
    </location>
</feature>
<feature type="transmembrane region" description="Helical" evidence="2">
    <location>
        <begin position="153"/>
        <end position="171"/>
    </location>
</feature>
<evidence type="ECO:0000256" key="1">
    <source>
        <dbReference type="SAM" id="MobiDB-lite"/>
    </source>
</evidence>
<accession>A0A3E0VBF4</accession>
<feature type="compositionally biased region" description="Polar residues" evidence="1">
    <location>
        <begin position="253"/>
        <end position="262"/>
    </location>
</feature>
<evidence type="ECO:0000313" key="4">
    <source>
        <dbReference type="EMBL" id="RFA07164.1"/>
    </source>
</evidence>
<comment type="caution">
    <text evidence="4">The sequence shown here is derived from an EMBL/GenBank/DDBJ whole genome shotgun (WGS) entry which is preliminary data.</text>
</comment>
<feature type="transmembrane region" description="Helical" evidence="2">
    <location>
        <begin position="88"/>
        <end position="111"/>
    </location>
</feature>
<keyword evidence="2" id="KW-0812">Transmembrane</keyword>
<gene>
    <name evidence="4" type="ORF">B7R21_16365</name>
</gene>
<reference evidence="4 5" key="1">
    <citation type="submission" date="2017-04" db="EMBL/GenBank/DDBJ databases">
        <title>Comparative genome analysis of Subtercola boreus.</title>
        <authorList>
            <person name="Cho Y.-J."/>
            <person name="Cho A."/>
            <person name="Kim O.-S."/>
            <person name="Lee J.-I."/>
        </authorList>
    </citation>
    <scope>NUCLEOTIDE SEQUENCE [LARGE SCALE GENOMIC DNA]</scope>
    <source>
        <strain evidence="4 5">P27444</strain>
    </source>
</reference>
<dbReference type="EMBL" id="NBXA01000028">
    <property type="protein sequence ID" value="RFA07164.1"/>
    <property type="molecule type" value="Genomic_DNA"/>
</dbReference>
<evidence type="ECO:0000256" key="2">
    <source>
        <dbReference type="SAM" id="Phobius"/>
    </source>
</evidence>
<dbReference type="Proteomes" id="UP000256709">
    <property type="component" value="Unassembled WGS sequence"/>
</dbReference>
<feature type="chain" id="PRO_5038421931" description="DUF998 domain-containing protein" evidence="3">
    <location>
        <begin position="18"/>
        <end position="262"/>
    </location>
</feature>
<feature type="transmembrane region" description="Helical" evidence="2">
    <location>
        <begin position="53"/>
        <end position="76"/>
    </location>
</feature>
<proteinExistence type="predicted"/>
<organism evidence="4 5">
    <name type="scientific">Subtercola boreus</name>
    <dbReference type="NCBI Taxonomy" id="120213"/>
    <lineage>
        <taxon>Bacteria</taxon>
        <taxon>Bacillati</taxon>
        <taxon>Actinomycetota</taxon>
        <taxon>Actinomycetes</taxon>
        <taxon>Micrococcales</taxon>
        <taxon>Microbacteriaceae</taxon>
        <taxon>Subtercola</taxon>
    </lineage>
</organism>